<proteinExistence type="predicted"/>
<reference evidence="1 3" key="1">
    <citation type="journal article" date="2014" name="Genome Announc.">
        <title>Draft Genome Sequences of Marine Flavobacterium Algibacter lectus Strains SS8 and NR4.</title>
        <authorList>
            <person name="Takatani N."/>
            <person name="Nakanishi M."/>
            <person name="Meirelles P."/>
            <person name="Mino S."/>
            <person name="Suda W."/>
            <person name="Oshima K."/>
            <person name="Hattori M."/>
            <person name="Ohkuma M."/>
            <person name="Hosokawa M."/>
            <person name="Miyashita K."/>
            <person name="Thompson F.L."/>
            <person name="Niwa A."/>
            <person name="Sawabe T."/>
            <person name="Sawabe T."/>
        </authorList>
    </citation>
    <scope>NUCLEOTIDE SEQUENCE [LARGE SCALE GENOMIC DNA]</scope>
    <source>
        <strain evidence="2">JCM 19274</strain>
        <strain evidence="1 3">JCM 19300</strain>
    </source>
</reference>
<dbReference type="EMBL" id="BBNU01000006">
    <property type="protein sequence ID" value="GAL79420.1"/>
    <property type="molecule type" value="Genomic_DNA"/>
</dbReference>
<protein>
    <submittedName>
        <fullName evidence="1">Uncharacterized protein</fullName>
    </submittedName>
</protein>
<evidence type="ECO:0000313" key="1">
    <source>
        <dbReference type="EMBL" id="GAL61342.1"/>
    </source>
</evidence>
<accession>A0A090W1D6</accession>
<dbReference type="EMBL" id="BBNQ01000002">
    <property type="protein sequence ID" value="GAL61342.1"/>
    <property type="molecule type" value="Genomic_DNA"/>
</dbReference>
<organism evidence="1 3">
    <name type="scientific">Algibacter lectus</name>
    <dbReference type="NCBI Taxonomy" id="221126"/>
    <lineage>
        <taxon>Bacteria</taxon>
        <taxon>Pseudomonadati</taxon>
        <taxon>Bacteroidota</taxon>
        <taxon>Flavobacteriia</taxon>
        <taxon>Flavobacteriales</taxon>
        <taxon>Flavobacteriaceae</taxon>
        <taxon>Algibacter</taxon>
    </lineage>
</organism>
<gene>
    <name evidence="2" type="ORF">JCM19274_1928</name>
    <name evidence="1" type="ORF">JCM19300_4288</name>
</gene>
<evidence type="ECO:0000313" key="3">
    <source>
        <dbReference type="Proteomes" id="UP000029644"/>
    </source>
</evidence>
<name>A0A090W1D6_9FLAO</name>
<sequence length="53" mass="5890">MNINIEIKDNTADPKKRPKYNISSLANTISLVFVVHKLNTKINPAEIPAATNK</sequence>
<dbReference type="AlphaFoldDB" id="A0A090W1D6"/>
<comment type="caution">
    <text evidence="1">The sequence shown here is derived from an EMBL/GenBank/DDBJ whole genome shotgun (WGS) entry which is preliminary data.</text>
</comment>
<dbReference type="Proteomes" id="UP000029644">
    <property type="component" value="Unassembled WGS sequence"/>
</dbReference>
<evidence type="ECO:0000313" key="2">
    <source>
        <dbReference type="EMBL" id="GAL79420.1"/>
    </source>
</evidence>
<dbReference type="Proteomes" id="UP000029643">
    <property type="component" value="Unassembled WGS sequence"/>
</dbReference>